<dbReference type="SUPFAM" id="SSF53092">
    <property type="entry name" value="Creatinase/prolidase N-terminal domain"/>
    <property type="match status" value="1"/>
</dbReference>
<dbReference type="Gene3D" id="3.40.350.10">
    <property type="entry name" value="Creatinase/prolidase N-terminal domain"/>
    <property type="match status" value="1"/>
</dbReference>
<dbReference type="InterPro" id="IPR036005">
    <property type="entry name" value="Creatinase/aminopeptidase-like"/>
</dbReference>
<evidence type="ECO:0000259" key="2">
    <source>
        <dbReference type="Pfam" id="PF01321"/>
    </source>
</evidence>
<dbReference type="OrthoDB" id="9761809at2"/>
<evidence type="ECO:0000259" key="1">
    <source>
        <dbReference type="Pfam" id="PF00557"/>
    </source>
</evidence>
<dbReference type="InterPro" id="IPR050659">
    <property type="entry name" value="Peptidase_M24B"/>
</dbReference>
<organism evidence="3 4">
    <name type="scientific">Roseovarius mucosus</name>
    <dbReference type="NCBI Taxonomy" id="215743"/>
    <lineage>
        <taxon>Bacteria</taxon>
        <taxon>Pseudomonadati</taxon>
        <taxon>Pseudomonadota</taxon>
        <taxon>Alphaproteobacteria</taxon>
        <taxon>Rhodobacterales</taxon>
        <taxon>Roseobacteraceae</taxon>
        <taxon>Roseovarius</taxon>
    </lineage>
</organism>
<feature type="domain" description="Peptidase M24" evidence="1">
    <location>
        <begin position="169"/>
        <end position="376"/>
    </location>
</feature>
<feature type="domain" description="Creatinase N-terminal" evidence="2">
    <location>
        <begin position="16"/>
        <end position="160"/>
    </location>
</feature>
<dbReference type="InterPro" id="IPR000994">
    <property type="entry name" value="Pept_M24"/>
</dbReference>
<dbReference type="Pfam" id="PF00557">
    <property type="entry name" value="Peptidase_M24"/>
    <property type="match status" value="1"/>
</dbReference>
<dbReference type="SUPFAM" id="SSF55920">
    <property type="entry name" value="Creatinase/aminopeptidase"/>
    <property type="match status" value="1"/>
</dbReference>
<dbReference type="Proteomes" id="UP000192273">
    <property type="component" value="Chromosome"/>
</dbReference>
<keyword evidence="4" id="KW-1185">Reference proteome</keyword>
<dbReference type="KEGG" id="rmm:ROSMUCSMR3_02212"/>
<dbReference type="PANTHER" id="PTHR46112">
    <property type="entry name" value="AMINOPEPTIDASE"/>
    <property type="match status" value="1"/>
</dbReference>
<dbReference type="EC" id="3.5.2.-" evidence="3"/>
<gene>
    <name evidence="3" type="primary">doeA</name>
    <name evidence="3" type="ORF">ROSMUCSMR3_02212</name>
</gene>
<dbReference type="InterPro" id="IPR000587">
    <property type="entry name" value="Creatinase_N"/>
</dbReference>
<dbReference type="GO" id="GO:0016787">
    <property type="term" value="F:hydrolase activity"/>
    <property type="evidence" value="ECO:0007669"/>
    <property type="project" value="UniProtKB-KW"/>
</dbReference>
<dbReference type="CDD" id="cd01066">
    <property type="entry name" value="APP_MetAP"/>
    <property type="match status" value="1"/>
</dbReference>
<dbReference type="Pfam" id="PF01321">
    <property type="entry name" value="Creatinase_N"/>
    <property type="match status" value="1"/>
</dbReference>
<dbReference type="NCBIfam" id="TIGR02993">
    <property type="entry name" value="ectoine_eutD"/>
    <property type="match status" value="1"/>
</dbReference>
<accession>A0A1V0RPH7</accession>
<dbReference type="PANTHER" id="PTHR46112:SF2">
    <property type="entry name" value="XAA-PRO AMINOPEPTIDASE P-RELATED"/>
    <property type="match status" value="1"/>
</dbReference>
<protein>
    <submittedName>
        <fullName evidence="3">Ectoine hydrolase</fullName>
        <ecNumber evidence="3">3.5.2.-</ecNumber>
    </submittedName>
</protein>
<dbReference type="RefSeq" id="WP_008282601.1">
    <property type="nucleotide sequence ID" value="NZ_CP020474.1"/>
</dbReference>
<dbReference type="InterPro" id="IPR014335">
    <property type="entry name" value="Ectoine_EutD"/>
</dbReference>
<proteinExistence type="predicted"/>
<keyword evidence="3" id="KW-0378">Hydrolase</keyword>
<evidence type="ECO:0000313" key="3">
    <source>
        <dbReference type="EMBL" id="ARE83684.1"/>
    </source>
</evidence>
<sequence length="394" mass="44347">MIEKDLPFSAQEYQRRLDKTRTAMARLDLDALFVTDPSNQHWLTGYDGWSFYVHQGVLVFPEADPIWWGRNQDANGGVRTVWMTDDRVIGYADNYVQSTERHPMQDLAERLKGMGLADKRIGVEMDNYYFSAKAMQTLREELPEATFLDATALVNWQRTVKSEEELGFMRKAALISEKITDGLMERVEPGIPKNEIVAEIFRDAIRGVEGAWGDYPAIVPLLPSGSDAAAPHLTWNGREFATGEATFFEISGCYRRYHTPFCRTLFLGKPPQFLLDAEKALVEGLEAGLEAAKAGNRACDIANALAAPLERAGIERGARCGYPIGLSYPPDWGERTISLRSEDETVLEPGMTFHFMPGLWMSDWGLEITESILIKESGPAETFCNRPRKMFVKD</sequence>
<reference evidence="3 4" key="1">
    <citation type="submission" date="2017-03" db="EMBL/GenBank/DDBJ databases">
        <title>Genome Sequence of Roseovarius mucosus strain SMR3 Isolated from a culture of the Diatom Skeletonema marinoi.</title>
        <authorList>
            <person name="Topel M."/>
            <person name="Pinder M."/>
            <person name="Johansson O.N."/>
            <person name="Kourtchenko O."/>
            <person name="Godhe A."/>
            <person name="Clarke A.K."/>
        </authorList>
    </citation>
    <scope>NUCLEOTIDE SEQUENCE [LARGE SCALE GENOMIC DNA]</scope>
    <source>
        <strain evidence="3 4">SMR3</strain>
    </source>
</reference>
<dbReference type="EMBL" id="CP020474">
    <property type="protein sequence ID" value="ARE83684.1"/>
    <property type="molecule type" value="Genomic_DNA"/>
</dbReference>
<dbReference type="AlphaFoldDB" id="A0A1V0RPH7"/>
<dbReference type="Gene3D" id="3.90.230.10">
    <property type="entry name" value="Creatinase/methionine aminopeptidase superfamily"/>
    <property type="match status" value="1"/>
</dbReference>
<name>A0A1V0RPH7_9RHOB</name>
<dbReference type="InterPro" id="IPR029149">
    <property type="entry name" value="Creatin/AminoP/Spt16_N"/>
</dbReference>
<evidence type="ECO:0000313" key="4">
    <source>
        <dbReference type="Proteomes" id="UP000192273"/>
    </source>
</evidence>